<dbReference type="InterPro" id="IPR013766">
    <property type="entry name" value="Thioredoxin_domain"/>
</dbReference>
<dbReference type="GO" id="GO:0015035">
    <property type="term" value="F:protein-disulfide reductase activity"/>
    <property type="evidence" value="ECO:0007669"/>
    <property type="project" value="TreeGrafter"/>
</dbReference>
<dbReference type="Proteomes" id="UP000179627">
    <property type="component" value="Unassembled WGS sequence"/>
</dbReference>
<dbReference type="GO" id="GO:0005829">
    <property type="term" value="C:cytosol"/>
    <property type="evidence" value="ECO:0007669"/>
    <property type="project" value="TreeGrafter"/>
</dbReference>
<dbReference type="AlphaFoldDB" id="A0A1S1RK80"/>
<evidence type="ECO:0000313" key="8">
    <source>
        <dbReference type="Proteomes" id="UP000179627"/>
    </source>
</evidence>
<dbReference type="CDD" id="cd02947">
    <property type="entry name" value="TRX_family"/>
    <property type="match status" value="1"/>
</dbReference>
<evidence type="ECO:0000256" key="1">
    <source>
        <dbReference type="ARBA" id="ARBA00008987"/>
    </source>
</evidence>
<dbReference type="InterPro" id="IPR036249">
    <property type="entry name" value="Thioredoxin-like_sf"/>
</dbReference>
<keyword evidence="3" id="KW-0249">Electron transport</keyword>
<evidence type="ECO:0000256" key="3">
    <source>
        <dbReference type="ARBA" id="ARBA00022982"/>
    </source>
</evidence>
<dbReference type="SUPFAM" id="SSF52833">
    <property type="entry name" value="Thioredoxin-like"/>
    <property type="match status" value="1"/>
</dbReference>
<comment type="similarity">
    <text evidence="1">Belongs to the thioredoxin family.</text>
</comment>
<comment type="caution">
    <text evidence="7">The sequence shown here is derived from an EMBL/GenBank/DDBJ whole genome shotgun (WGS) entry which is preliminary data.</text>
</comment>
<dbReference type="Gene3D" id="3.40.30.10">
    <property type="entry name" value="Glutaredoxin"/>
    <property type="match status" value="1"/>
</dbReference>
<sequence length="128" mass="13595">MSVSVPVVASGVPGSAADGVVWEVDDDTFAAAVLRSPVPVLIDFQADWCPPCRMMRPILRQVASELAGRLRVVEVDVDASPRTALAYGVLAMPTMVVVRDGQAVATLVGARSCRRLLDDIADHLAEQP</sequence>
<keyword evidence="4" id="KW-1015">Disulfide bond</keyword>
<evidence type="ECO:0000256" key="4">
    <source>
        <dbReference type="ARBA" id="ARBA00023157"/>
    </source>
</evidence>
<gene>
    <name evidence="7" type="ORF">CC117_00355</name>
</gene>
<protein>
    <submittedName>
        <fullName evidence="7">Thiol reductase thioredoxin</fullName>
    </submittedName>
</protein>
<dbReference type="FunFam" id="3.40.30.10:FF:000001">
    <property type="entry name" value="Thioredoxin"/>
    <property type="match status" value="1"/>
</dbReference>
<keyword evidence="8" id="KW-1185">Reference proteome</keyword>
<dbReference type="EMBL" id="MBLM01000002">
    <property type="protein sequence ID" value="OHV46486.1"/>
    <property type="molecule type" value="Genomic_DNA"/>
</dbReference>
<accession>A0A1S1RK80</accession>
<evidence type="ECO:0000256" key="5">
    <source>
        <dbReference type="ARBA" id="ARBA00023284"/>
    </source>
</evidence>
<evidence type="ECO:0000259" key="6">
    <source>
        <dbReference type="PROSITE" id="PS51352"/>
    </source>
</evidence>
<feature type="domain" description="Thioredoxin" evidence="6">
    <location>
        <begin position="1"/>
        <end position="125"/>
    </location>
</feature>
<keyword evidence="5" id="KW-0676">Redox-active center</keyword>
<keyword evidence="2" id="KW-0813">Transport</keyword>
<dbReference type="Pfam" id="PF00085">
    <property type="entry name" value="Thioredoxin"/>
    <property type="match status" value="1"/>
</dbReference>
<dbReference type="PANTHER" id="PTHR45663">
    <property type="entry name" value="GEO12009P1"/>
    <property type="match status" value="1"/>
</dbReference>
<dbReference type="PANTHER" id="PTHR45663:SF11">
    <property type="entry name" value="GEO12009P1"/>
    <property type="match status" value="1"/>
</dbReference>
<organism evidence="7 8">
    <name type="scientific">Parafrankia colletiae</name>
    <dbReference type="NCBI Taxonomy" id="573497"/>
    <lineage>
        <taxon>Bacteria</taxon>
        <taxon>Bacillati</taxon>
        <taxon>Actinomycetota</taxon>
        <taxon>Actinomycetes</taxon>
        <taxon>Frankiales</taxon>
        <taxon>Frankiaceae</taxon>
        <taxon>Parafrankia</taxon>
    </lineage>
</organism>
<evidence type="ECO:0000313" key="7">
    <source>
        <dbReference type="EMBL" id="OHV46486.1"/>
    </source>
</evidence>
<proteinExistence type="inferred from homology"/>
<dbReference type="GO" id="GO:0045454">
    <property type="term" value="P:cell redox homeostasis"/>
    <property type="evidence" value="ECO:0007669"/>
    <property type="project" value="TreeGrafter"/>
</dbReference>
<name>A0A1S1RK80_9ACTN</name>
<dbReference type="PROSITE" id="PS51352">
    <property type="entry name" value="THIOREDOXIN_2"/>
    <property type="match status" value="1"/>
</dbReference>
<dbReference type="PRINTS" id="PR00421">
    <property type="entry name" value="THIOREDOXIN"/>
</dbReference>
<evidence type="ECO:0000256" key="2">
    <source>
        <dbReference type="ARBA" id="ARBA00022448"/>
    </source>
</evidence>
<reference evidence="8" key="1">
    <citation type="submission" date="2016-07" db="EMBL/GenBank/DDBJ databases">
        <title>Sequence Frankia sp. strain CcI1.17.</title>
        <authorList>
            <person name="Ghodhbane-Gtari F."/>
            <person name="Swanson E."/>
            <person name="Gueddou A."/>
            <person name="Morris K."/>
            <person name="Hezbri K."/>
            <person name="Ktari A."/>
            <person name="Nouioui I."/>
            <person name="Abebe-Akele F."/>
            <person name="Simpson S."/>
            <person name="Thomas K."/>
            <person name="Gtari M."/>
            <person name="Tisa L.S."/>
            <person name="Hurst S."/>
        </authorList>
    </citation>
    <scope>NUCLEOTIDE SEQUENCE [LARGE SCALE GENOMIC DNA]</scope>
    <source>
        <strain evidence="8">Cc1.17</strain>
    </source>
</reference>